<accession>A0A2N9Y7W6</accession>
<dbReference type="OrthoDB" id="7926589at2"/>
<dbReference type="Proteomes" id="UP000230791">
    <property type="component" value="Unassembled WGS sequence"/>
</dbReference>
<reference evidence="3 4" key="1">
    <citation type="submission" date="2017-06" db="EMBL/GenBank/DDBJ databases">
        <title>Draft genome of Bartonella tribocorum C635.</title>
        <authorList>
            <person name="Hadjadj L."/>
            <person name="Jiyipong T."/>
            <person name="Diene S.M."/>
            <person name="Morand S."/>
            <person name="Rolain J.-M."/>
        </authorList>
    </citation>
    <scope>NUCLEOTIDE SEQUENCE [LARGE SCALE GENOMIC DNA]</scope>
    <source>
        <strain evidence="3 4">C635</strain>
    </source>
</reference>
<gene>
    <name evidence="3" type="ORF">CEV08_09280</name>
</gene>
<name>A0A2N9Y7W6_9HYPH</name>
<evidence type="ECO:0000256" key="1">
    <source>
        <dbReference type="SAM" id="Coils"/>
    </source>
</evidence>
<dbReference type="InterPro" id="IPR023220">
    <property type="entry name" value="T4SS_VirB5-domain"/>
</dbReference>
<keyword evidence="2" id="KW-0732">Signal</keyword>
<comment type="caution">
    <text evidence="3">The sequence shown here is derived from an EMBL/GenBank/DDBJ whole genome shotgun (WGS) entry which is preliminary data.</text>
</comment>
<feature type="signal peptide" evidence="2">
    <location>
        <begin position="1"/>
        <end position="24"/>
    </location>
</feature>
<dbReference type="Pfam" id="PF07996">
    <property type="entry name" value="T4SS"/>
    <property type="match status" value="1"/>
</dbReference>
<proteinExistence type="predicted"/>
<dbReference type="EMBL" id="NJPP01000085">
    <property type="protein sequence ID" value="PIT67799.1"/>
    <property type="molecule type" value="Genomic_DNA"/>
</dbReference>
<feature type="chain" id="PRO_5014621331" evidence="2">
    <location>
        <begin position="25"/>
        <end position="236"/>
    </location>
</feature>
<dbReference type="CDD" id="cd14262">
    <property type="entry name" value="VirB5_like"/>
    <property type="match status" value="1"/>
</dbReference>
<evidence type="ECO:0000313" key="3">
    <source>
        <dbReference type="EMBL" id="PIT67799.1"/>
    </source>
</evidence>
<protein>
    <submittedName>
        <fullName evidence="3">Conjugal transfer protein</fullName>
    </submittedName>
</protein>
<feature type="coiled-coil region" evidence="1">
    <location>
        <begin position="152"/>
        <end position="198"/>
    </location>
</feature>
<keyword evidence="1" id="KW-0175">Coiled coil</keyword>
<evidence type="ECO:0000313" key="4">
    <source>
        <dbReference type="Proteomes" id="UP000230791"/>
    </source>
</evidence>
<organism evidence="3 4">
    <name type="scientific">Bartonella tribocorum</name>
    <dbReference type="NCBI Taxonomy" id="85701"/>
    <lineage>
        <taxon>Bacteria</taxon>
        <taxon>Pseudomonadati</taxon>
        <taxon>Pseudomonadota</taxon>
        <taxon>Alphaproteobacteria</taxon>
        <taxon>Hyphomicrobiales</taxon>
        <taxon>Bartonellaceae</taxon>
        <taxon>Bartonella</taxon>
    </lineage>
</organism>
<evidence type="ECO:0000256" key="2">
    <source>
        <dbReference type="SAM" id="SignalP"/>
    </source>
</evidence>
<dbReference type="Gene3D" id="1.20.58.430">
    <property type="entry name" value="Type IV secretion system, VirB5-domain"/>
    <property type="match status" value="1"/>
</dbReference>
<dbReference type="AlphaFoldDB" id="A0A2N9Y7W6"/>
<dbReference type="InterPro" id="IPR014158">
    <property type="entry name" value="T4SS_VirB5"/>
</dbReference>
<sequence length="236" mass="26425">MKKQVILIAVAIILTLGSSNPVMAIIVAWPVPAFGNKSKPKPPPKPAPPPPPKVQTIPAFLEVLKKQLAQLEKIHESITGSQKLSAEELANMLVTLNSFFLKKPESIYDNHPDVAQLLPKILHQENETDRSAITRRIRRAAAIDKAISLQVFEEAENRFQQISKLVKKINATADLKNIAELQVRIEGMLAMIQNEKTKLQMVAHLQNAEQALIDQQKKMLSRRAFSSQKKKMPAIR</sequence>
<dbReference type="SUPFAM" id="SSF101082">
    <property type="entry name" value="Typo IV secretion system protein TraC"/>
    <property type="match status" value="1"/>
</dbReference>
<dbReference type="RefSeq" id="WP_100131290.1">
    <property type="nucleotide sequence ID" value="NZ_NJPP01000085.1"/>
</dbReference>